<dbReference type="OrthoDB" id="4490082at2759"/>
<organism evidence="1 2">
    <name type="scientific">Aspergillus eucalypticola (strain CBS 122712 / IBT 29274)</name>
    <dbReference type="NCBI Taxonomy" id="1448314"/>
    <lineage>
        <taxon>Eukaryota</taxon>
        <taxon>Fungi</taxon>
        <taxon>Dikarya</taxon>
        <taxon>Ascomycota</taxon>
        <taxon>Pezizomycotina</taxon>
        <taxon>Eurotiomycetes</taxon>
        <taxon>Eurotiomycetidae</taxon>
        <taxon>Eurotiales</taxon>
        <taxon>Aspergillaceae</taxon>
        <taxon>Aspergillus</taxon>
        <taxon>Aspergillus subgen. Circumdati</taxon>
    </lineage>
</organism>
<dbReference type="Proteomes" id="UP000246171">
    <property type="component" value="Unassembled WGS sequence"/>
</dbReference>
<accession>A0A317UN94</accession>
<reference evidence="1" key="1">
    <citation type="submission" date="2016-12" db="EMBL/GenBank/DDBJ databases">
        <title>The genomes of Aspergillus section Nigri reveals drivers in fungal speciation.</title>
        <authorList>
            <consortium name="DOE Joint Genome Institute"/>
            <person name="Vesth T.C."/>
            <person name="Nybo J."/>
            <person name="Theobald S."/>
            <person name="Brandl J."/>
            <person name="Frisvad J.C."/>
            <person name="Nielsen K.F."/>
            <person name="Lyhne E.K."/>
            <person name="Kogle M.E."/>
            <person name="Kuo A."/>
            <person name="Riley R."/>
            <person name="Clum A."/>
            <person name="Nolan M."/>
            <person name="Lipzen A."/>
            <person name="Salamov A."/>
            <person name="Henrissat B."/>
            <person name="Wiebenga A."/>
            <person name="De vries R.P."/>
            <person name="Grigoriev I.V."/>
            <person name="Mortensen U.H."/>
            <person name="Andersen M.R."/>
            <person name="Baker S.E."/>
        </authorList>
    </citation>
    <scope>NUCLEOTIDE SEQUENCE</scope>
    <source>
        <strain evidence="1">CBS 122712</strain>
    </source>
</reference>
<dbReference type="GeneID" id="37057603"/>
<gene>
    <name evidence="1" type="ORF">BO83DRAFT_432760</name>
</gene>
<dbReference type="EMBL" id="MSFU01000050">
    <property type="protein sequence ID" value="PWY62012.1"/>
    <property type="molecule type" value="Genomic_DNA"/>
</dbReference>
<name>A0A317UN94_ASPEC</name>
<dbReference type="AlphaFoldDB" id="A0A317UN94"/>
<protein>
    <submittedName>
        <fullName evidence="1">Uncharacterized protein</fullName>
    </submittedName>
</protein>
<evidence type="ECO:0000313" key="1">
    <source>
        <dbReference type="EMBL" id="PWY62012.1"/>
    </source>
</evidence>
<proteinExistence type="predicted"/>
<comment type="caution">
    <text evidence="1">The sequence shown here is derived from an EMBL/GenBank/DDBJ whole genome shotgun (WGS) entry which is preliminary data.</text>
</comment>
<sequence>MLVTAALTSSPFQLINSSITDDLKSTNGIQSRSFTPGFTTGSYNILEWAQGNFYAWAPPIPVHRGTRLTWSLSADLVSLKLFLIRVDASGFGLQNLCGEIDAILETCTIAESN</sequence>
<keyword evidence="2" id="KW-1185">Reference proteome</keyword>
<dbReference type="VEuPathDB" id="FungiDB:BO83DRAFT_432760"/>
<dbReference type="RefSeq" id="XP_025382021.1">
    <property type="nucleotide sequence ID" value="XM_025535641.1"/>
</dbReference>
<evidence type="ECO:0000313" key="2">
    <source>
        <dbReference type="Proteomes" id="UP000246171"/>
    </source>
</evidence>